<sequence length="213" mass="25075">MVEVDWQAPQLGYPFFKLQCKITNCRIHLLKWSRNFKTSSSQNIDSLKNSFELLWAQGGHRDWGEWDRVKGKLNEEYRLEELFWKQKSRINWLKEGDKNSKFFHAFTMQRRKKNCILRLVDDNLIVCEGETETENIVTKFYKKLFTSEGIFGSNDILDVITHSITTQMDKDLVAPVDEAEIKRAIFNMNPYKAPGPDGMPLIFFPAFLDYYKA</sequence>
<protein>
    <recommendedName>
        <fullName evidence="3">Reverse transcriptase</fullName>
    </recommendedName>
</protein>
<evidence type="ECO:0008006" key="3">
    <source>
        <dbReference type="Google" id="ProtNLM"/>
    </source>
</evidence>
<keyword evidence="2" id="KW-1185">Reference proteome</keyword>
<dbReference type="Proteomes" id="UP001318860">
    <property type="component" value="Unassembled WGS sequence"/>
</dbReference>
<evidence type="ECO:0000313" key="1">
    <source>
        <dbReference type="EMBL" id="KAK6162264.1"/>
    </source>
</evidence>
<gene>
    <name evidence="1" type="ORF">DH2020_002105</name>
</gene>
<accession>A0ABR0XT09</accession>
<organism evidence="1 2">
    <name type="scientific">Rehmannia glutinosa</name>
    <name type="common">Chinese foxglove</name>
    <dbReference type="NCBI Taxonomy" id="99300"/>
    <lineage>
        <taxon>Eukaryota</taxon>
        <taxon>Viridiplantae</taxon>
        <taxon>Streptophyta</taxon>
        <taxon>Embryophyta</taxon>
        <taxon>Tracheophyta</taxon>
        <taxon>Spermatophyta</taxon>
        <taxon>Magnoliopsida</taxon>
        <taxon>eudicotyledons</taxon>
        <taxon>Gunneridae</taxon>
        <taxon>Pentapetalae</taxon>
        <taxon>asterids</taxon>
        <taxon>lamiids</taxon>
        <taxon>Lamiales</taxon>
        <taxon>Orobanchaceae</taxon>
        <taxon>Rehmannieae</taxon>
        <taxon>Rehmannia</taxon>
    </lineage>
</organism>
<proteinExistence type="predicted"/>
<comment type="caution">
    <text evidence="1">The sequence shown here is derived from an EMBL/GenBank/DDBJ whole genome shotgun (WGS) entry which is preliminary data.</text>
</comment>
<evidence type="ECO:0000313" key="2">
    <source>
        <dbReference type="Proteomes" id="UP001318860"/>
    </source>
</evidence>
<name>A0ABR0XT09_REHGL</name>
<dbReference type="EMBL" id="JABTTQ020000002">
    <property type="protein sequence ID" value="KAK6162264.1"/>
    <property type="molecule type" value="Genomic_DNA"/>
</dbReference>
<reference evidence="1 2" key="1">
    <citation type="journal article" date="2021" name="Comput. Struct. Biotechnol. J.">
        <title>De novo genome assembly of the potent medicinal plant Rehmannia glutinosa using nanopore technology.</title>
        <authorList>
            <person name="Ma L."/>
            <person name="Dong C."/>
            <person name="Song C."/>
            <person name="Wang X."/>
            <person name="Zheng X."/>
            <person name="Niu Y."/>
            <person name="Chen S."/>
            <person name="Feng W."/>
        </authorList>
    </citation>
    <scope>NUCLEOTIDE SEQUENCE [LARGE SCALE GENOMIC DNA]</scope>
    <source>
        <strain evidence="1">DH-2019</strain>
    </source>
</reference>